<dbReference type="PANTHER" id="PTHR12526">
    <property type="entry name" value="GLYCOSYLTRANSFERASE"/>
    <property type="match status" value="1"/>
</dbReference>
<evidence type="ECO:0000256" key="1">
    <source>
        <dbReference type="ARBA" id="ARBA00022679"/>
    </source>
</evidence>
<dbReference type="GO" id="GO:0016757">
    <property type="term" value="F:glycosyltransferase activity"/>
    <property type="evidence" value="ECO:0007669"/>
    <property type="project" value="UniProtKB-KW"/>
</dbReference>
<protein>
    <submittedName>
        <fullName evidence="3">Glycosyltransferase</fullName>
        <ecNumber evidence="3">2.4.-.-</ecNumber>
    </submittedName>
</protein>
<name>A0ABT8K788_9MICO</name>
<dbReference type="SUPFAM" id="SSF53756">
    <property type="entry name" value="UDP-Glycosyltransferase/glycogen phosphorylase"/>
    <property type="match status" value="1"/>
</dbReference>
<comment type="caution">
    <text evidence="3">The sequence shown here is derived from an EMBL/GenBank/DDBJ whole genome shotgun (WGS) entry which is preliminary data.</text>
</comment>
<keyword evidence="3" id="KW-0328">Glycosyltransferase</keyword>
<accession>A0ABT8K788</accession>
<organism evidence="3 4">
    <name type="scientific">Leifsonia williamsii</name>
    <dbReference type="NCBI Taxonomy" id="3035919"/>
    <lineage>
        <taxon>Bacteria</taxon>
        <taxon>Bacillati</taxon>
        <taxon>Actinomycetota</taxon>
        <taxon>Actinomycetes</taxon>
        <taxon>Micrococcales</taxon>
        <taxon>Microbacteriaceae</taxon>
        <taxon>Leifsonia</taxon>
    </lineage>
</organism>
<keyword evidence="4" id="KW-1185">Reference proteome</keyword>
<feature type="domain" description="Glycosyl transferase family 1" evidence="2">
    <location>
        <begin position="192"/>
        <end position="297"/>
    </location>
</feature>
<dbReference type="Pfam" id="PF00534">
    <property type="entry name" value="Glycos_transf_1"/>
    <property type="match status" value="1"/>
</dbReference>
<dbReference type="Proteomes" id="UP001174208">
    <property type="component" value="Unassembled WGS sequence"/>
</dbReference>
<proteinExistence type="predicted"/>
<evidence type="ECO:0000313" key="3">
    <source>
        <dbReference type="EMBL" id="MDN4613316.1"/>
    </source>
</evidence>
<dbReference type="InterPro" id="IPR001296">
    <property type="entry name" value="Glyco_trans_1"/>
</dbReference>
<gene>
    <name evidence="3" type="ORF">P5G50_02520</name>
</gene>
<keyword evidence="1 3" id="KW-0808">Transferase</keyword>
<evidence type="ECO:0000313" key="4">
    <source>
        <dbReference type="Proteomes" id="UP001174208"/>
    </source>
</evidence>
<dbReference type="EMBL" id="JAROCF010000001">
    <property type="protein sequence ID" value="MDN4613316.1"/>
    <property type="molecule type" value="Genomic_DNA"/>
</dbReference>
<evidence type="ECO:0000259" key="2">
    <source>
        <dbReference type="Pfam" id="PF00534"/>
    </source>
</evidence>
<reference evidence="3" key="1">
    <citation type="submission" date="2023-06" db="EMBL/GenBank/DDBJ databases">
        <title>MT1 and MT2 Draft Genomes of Novel Species.</title>
        <authorList>
            <person name="Venkateswaran K."/>
        </authorList>
    </citation>
    <scope>NUCLEOTIDE SEQUENCE</scope>
    <source>
        <strain evidence="3">F6_8S_P_1B</strain>
    </source>
</reference>
<sequence>MSRALRILVWQVHGGWMDAFVRGRHTYLLPVNSQGDGAVGARDWPRAQDVPEDQLAGTDFDVAVVQRLEELDWLEERTGKRPGVDVPVIFVEHNTPRDDVPTSRHPLADRDDLIIAHVTHFNALFWDTGSTRTVVIEHGVVDYGSFYTGELARSAAVINEPVRRWRVTGSDLLGGFAAIAPVDVFGMQVDGLAQALGLGPDRVTAAGDLPAPQLFAELGRRSVYIHPNRWTSLGLSLIEAMTAGMPVVALDTTDARRAVVPGVGAISTDVRELHAAVRAFIDDPERGRSSGEMAREWALERFGLARFQSDWDALLSTWVG</sequence>
<dbReference type="Gene3D" id="3.40.50.2000">
    <property type="entry name" value="Glycogen Phosphorylase B"/>
    <property type="match status" value="1"/>
</dbReference>
<dbReference type="RefSeq" id="WP_301212776.1">
    <property type="nucleotide sequence ID" value="NZ_JAROCF010000001.1"/>
</dbReference>
<dbReference type="EC" id="2.4.-.-" evidence="3"/>
<dbReference type="PANTHER" id="PTHR12526:SF627">
    <property type="entry name" value="D-RHAMNOSYLTRANSFERASE WBPZ"/>
    <property type="match status" value="1"/>
</dbReference>